<dbReference type="Gene3D" id="3.40.190.150">
    <property type="entry name" value="Bordetella uptake gene, domain 1"/>
    <property type="match status" value="1"/>
</dbReference>
<dbReference type="InterPro" id="IPR042100">
    <property type="entry name" value="Bug_dom1"/>
</dbReference>
<name>A0A502F426_9PROT</name>
<reference evidence="1 2" key="1">
    <citation type="journal article" date="2019" name="Environ. Microbiol.">
        <title>Species interactions and distinct microbial communities in high Arctic permafrost affected cryosols are associated with the CH4 and CO2 gas fluxes.</title>
        <authorList>
            <person name="Altshuler I."/>
            <person name="Hamel J."/>
            <person name="Turney S."/>
            <person name="Magnuson E."/>
            <person name="Levesque R."/>
            <person name="Greer C."/>
            <person name="Whyte L.G."/>
        </authorList>
    </citation>
    <scope>NUCLEOTIDE SEQUENCE [LARGE SCALE GENOMIC DNA]</scope>
    <source>
        <strain evidence="1 2">S9.3B</strain>
    </source>
</reference>
<keyword evidence="2" id="KW-1185">Reference proteome</keyword>
<dbReference type="AlphaFoldDB" id="A0A502F426"/>
<comment type="caution">
    <text evidence="1">The sequence shown here is derived from an EMBL/GenBank/DDBJ whole genome shotgun (WGS) entry which is preliminary data.</text>
</comment>
<accession>A0A502F426</accession>
<gene>
    <name evidence="1" type="ORF">EAH89_26560</name>
</gene>
<dbReference type="EMBL" id="RCZP01000048">
    <property type="protein sequence ID" value="TPG44905.1"/>
    <property type="molecule type" value="Genomic_DNA"/>
</dbReference>
<evidence type="ECO:0000313" key="2">
    <source>
        <dbReference type="Proteomes" id="UP000317078"/>
    </source>
</evidence>
<dbReference type="Proteomes" id="UP000317078">
    <property type="component" value="Unassembled WGS sequence"/>
</dbReference>
<proteinExistence type="predicted"/>
<evidence type="ECO:0000313" key="1">
    <source>
        <dbReference type="EMBL" id="TPG44905.1"/>
    </source>
</evidence>
<dbReference type="RefSeq" id="WP_162559130.1">
    <property type="nucleotide sequence ID" value="NZ_RCZP01000048.1"/>
</dbReference>
<organism evidence="1 2">
    <name type="scientific">Muricoccus nepalensis</name>
    <dbReference type="NCBI Taxonomy" id="1854500"/>
    <lineage>
        <taxon>Bacteria</taxon>
        <taxon>Pseudomonadati</taxon>
        <taxon>Pseudomonadota</taxon>
        <taxon>Alphaproteobacteria</taxon>
        <taxon>Acetobacterales</taxon>
        <taxon>Roseomonadaceae</taxon>
        <taxon>Muricoccus</taxon>
    </lineage>
</organism>
<sequence length="47" mass="4753">MEASLGTPVAIDNRGGAIGGDFVAKATPDGHTVFLANIASQAMAPRR</sequence>
<protein>
    <submittedName>
        <fullName evidence="1">Uncharacterized protein</fullName>
    </submittedName>
</protein>